<evidence type="ECO:0000256" key="2">
    <source>
        <dbReference type="SAM" id="Phobius"/>
    </source>
</evidence>
<gene>
    <name evidence="3" type="ORF">AWC38_SpisGene10038</name>
</gene>
<organism evidence="3 4">
    <name type="scientific">Stylophora pistillata</name>
    <name type="common">Smooth cauliflower coral</name>
    <dbReference type="NCBI Taxonomy" id="50429"/>
    <lineage>
        <taxon>Eukaryota</taxon>
        <taxon>Metazoa</taxon>
        <taxon>Cnidaria</taxon>
        <taxon>Anthozoa</taxon>
        <taxon>Hexacorallia</taxon>
        <taxon>Scleractinia</taxon>
        <taxon>Astrocoeniina</taxon>
        <taxon>Pocilloporidae</taxon>
        <taxon>Stylophora</taxon>
    </lineage>
</organism>
<sequence>MKTSTFISTLCCFIILYSFIHVSDAFFKGHGRGNVGKRFLEQKRNMQNICQSVYELCATHQQTRDTQAENRKLKNRDPEFSRSSIMQF</sequence>
<proteinExistence type="predicted"/>
<keyword evidence="4" id="KW-1185">Reference proteome</keyword>
<evidence type="ECO:0000256" key="1">
    <source>
        <dbReference type="SAM" id="MobiDB-lite"/>
    </source>
</evidence>
<dbReference type="EMBL" id="LSMT01000153">
    <property type="protein sequence ID" value="PFX25366.1"/>
    <property type="molecule type" value="Genomic_DNA"/>
</dbReference>
<evidence type="ECO:0000313" key="3">
    <source>
        <dbReference type="EMBL" id="PFX25366.1"/>
    </source>
</evidence>
<dbReference type="AlphaFoldDB" id="A0A2B4S7M0"/>
<feature type="compositionally biased region" description="Basic and acidic residues" evidence="1">
    <location>
        <begin position="65"/>
        <end position="80"/>
    </location>
</feature>
<protein>
    <submittedName>
        <fullName evidence="3">Uncharacterized protein</fullName>
    </submittedName>
</protein>
<accession>A0A2B4S7M0</accession>
<keyword evidence="2" id="KW-0472">Membrane</keyword>
<keyword evidence="2" id="KW-1133">Transmembrane helix</keyword>
<comment type="caution">
    <text evidence="3">The sequence shown here is derived from an EMBL/GenBank/DDBJ whole genome shotgun (WGS) entry which is preliminary data.</text>
</comment>
<keyword evidence="2" id="KW-0812">Transmembrane</keyword>
<feature type="transmembrane region" description="Helical" evidence="2">
    <location>
        <begin position="6"/>
        <end position="27"/>
    </location>
</feature>
<feature type="region of interest" description="Disordered" evidence="1">
    <location>
        <begin position="65"/>
        <end position="88"/>
    </location>
</feature>
<name>A0A2B4S7M0_STYPI</name>
<reference evidence="4" key="1">
    <citation type="journal article" date="2017" name="bioRxiv">
        <title>Comparative analysis of the genomes of Stylophora pistillata and Acropora digitifera provides evidence for extensive differences between species of corals.</title>
        <authorList>
            <person name="Voolstra C.R."/>
            <person name="Li Y."/>
            <person name="Liew Y.J."/>
            <person name="Baumgarten S."/>
            <person name="Zoccola D."/>
            <person name="Flot J.-F."/>
            <person name="Tambutte S."/>
            <person name="Allemand D."/>
            <person name="Aranda M."/>
        </authorList>
    </citation>
    <scope>NUCLEOTIDE SEQUENCE [LARGE SCALE GENOMIC DNA]</scope>
</reference>
<dbReference type="Proteomes" id="UP000225706">
    <property type="component" value="Unassembled WGS sequence"/>
</dbReference>
<evidence type="ECO:0000313" key="4">
    <source>
        <dbReference type="Proteomes" id="UP000225706"/>
    </source>
</evidence>